<evidence type="ECO:0000313" key="3">
    <source>
        <dbReference type="Proteomes" id="UP000632125"/>
    </source>
</evidence>
<feature type="signal peptide" evidence="1">
    <location>
        <begin position="1"/>
        <end position="23"/>
    </location>
</feature>
<protein>
    <recommendedName>
        <fullName evidence="4">WD40 repeat domain-containing protein</fullName>
    </recommendedName>
</protein>
<evidence type="ECO:0000313" key="2">
    <source>
        <dbReference type="EMBL" id="MBD2871703.1"/>
    </source>
</evidence>
<sequence length="376" mass="41504">MRRRSAACTLFIVACLMLTGCLGEPRTKTIIIEEEPGPAPSAAPSLFEVDTIYPVMQRYAVRSIGWLDADAVLAVNAEFKDVSRFYRADAPYDSLTELWETSDLFIPENVVLSPDGRYVAYFTVGGPGGLSLKLASLTGGDDKVLDVERLEPKGAQLSWSGNGRYLCFTMRDADKRALMLGVYDTEDGSIDEYSIDEDPSAYLTAVHISDDGESAVIVKQSAVSVEQKAAVAVQPSRDESLEFGRLADDRFVGEYKHSIGGDGLVEWVHPDQIAFTGSDGVLYAYDRRNNAVSVLLRDIGIFRMSRDRKHIAYMQEDSVYAAKLYGNNVVDKKLIYQGLYAAQLDWSPNNGKLLLSGAKRLDRAMAEAQNFIIAFK</sequence>
<feature type="chain" id="PRO_5037289110" description="WD40 repeat domain-containing protein" evidence="1">
    <location>
        <begin position="24"/>
        <end position="376"/>
    </location>
</feature>
<gene>
    <name evidence="2" type="ORF">IDH41_24235</name>
</gene>
<reference evidence="2" key="1">
    <citation type="submission" date="2020-09" db="EMBL/GenBank/DDBJ databases">
        <title>A novel bacterium of genus Paenibacillus, isolated from South China Sea.</title>
        <authorList>
            <person name="Huang H."/>
            <person name="Mo K."/>
            <person name="Hu Y."/>
        </authorList>
    </citation>
    <scope>NUCLEOTIDE SEQUENCE</scope>
    <source>
        <strain evidence="2">IB182493</strain>
    </source>
</reference>
<accession>A0A927CRU7</accession>
<dbReference type="Proteomes" id="UP000632125">
    <property type="component" value="Unassembled WGS sequence"/>
</dbReference>
<dbReference type="Gene3D" id="2.120.10.30">
    <property type="entry name" value="TolB, C-terminal domain"/>
    <property type="match status" value="1"/>
</dbReference>
<dbReference type="RefSeq" id="WP_190865736.1">
    <property type="nucleotide sequence ID" value="NZ_JACXIY010000034.1"/>
</dbReference>
<keyword evidence="3" id="KW-1185">Reference proteome</keyword>
<dbReference type="EMBL" id="JACXIY010000034">
    <property type="protein sequence ID" value="MBD2871703.1"/>
    <property type="molecule type" value="Genomic_DNA"/>
</dbReference>
<dbReference type="InterPro" id="IPR011042">
    <property type="entry name" value="6-blade_b-propeller_TolB-like"/>
</dbReference>
<dbReference type="AlphaFoldDB" id="A0A927CRU7"/>
<dbReference type="PROSITE" id="PS51257">
    <property type="entry name" value="PROKAR_LIPOPROTEIN"/>
    <property type="match status" value="1"/>
</dbReference>
<proteinExistence type="predicted"/>
<evidence type="ECO:0000256" key="1">
    <source>
        <dbReference type="SAM" id="SignalP"/>
    </source>
</evidence>
<name>A0A927CRU7_9BACL</name>
<organism evidence="2 3">
    <name type="scientific">Paenibacillus arenilitoris</name>
    <dbReference type="NCBI Taxonomy" id="2772299"/>
    <lineage>
        <taxon>Bacteria</taxon>
        <taxon>Bacillati</taxon>
        <taxon>Bacillota</taxon>
        <taxon>Bacilli</taxon>
        <taxon>Bacillales</taxon>
        <taxon>Paenibacillaceae</taxon>
        <taxon>Paenibacillus</taxon>
    </lineage>
</organism>
<comment type="caution">
    <text evidence="2">The sequence shown here is derived from an EMBL/GenBank/DDBJ whole genome shotgun (WGS) entry which is preliminary data.</text>
</comment>
<dbReference type="SUPFAM" id="SSF82171">
    <property type="entry name" value="DPP6 N-terminal domain-like"/>
    <property type="match status" value="1"/>
</dbReference>
<keyword evidence="1" id="KW-0732">Signal</keyword>
<evidence type="ECO:0008006" key="4">
    <source>
        <dbReference type="Google" id="ProtNLM"/>
    </source>
</evidence>